<organism evidence="2 3">
    <name type="scientific">Candidatus Amesbacteria bacterium GW2011_GWA2_42_12</name>
    <dbReference type="NCBI Taxonomy" id="1618356"/>
    <lineage>
        <taxon>Bacteria</taxon>
        <taxon>Candidatus Amesiibacteriota</taxon>
    </lineage>
</organism>
<dbReference type="EMBL" id="LCCN01000035">
    <property type="protein sequence ID" value="KKS30557.1"/>
    <property type="molecule type" value="Genomic_DNA"/>
</dbReference>
<comment type="caution">
    <text evidence="2">The sequence shown here is derived from an EMBL/GenBank/DDBJ whole genome shotgun (WGS) entry which is preliminary data.</text>
</comment>
<keyword evidence="1" id="KW-1133">Transmembrane helix</keyword>
<proteinExistence type="predicted"/>
<gene>
    <name evidence="2" type="ORF">UU93_C0035G0011</name>
</gene>
<keyword evidence="1" id="KW-0472">Membrane</keyword>
<evidence type="ECO:0000313" key="2">
    <source>
        <dbReference type="EMBL" id="KKS30557.1"/>
    </source>
</evidence>
<evidence type="ECO:0000313" key="3">
    <source>
        <dbReference type="Proteomes" id="UP000034160"/>
    </source>
</evidence>
<evidence type="ECO:0000256" key="1">
    <source>
        <dbReference type="SAM" id="Phobius"/>
    </source>
</evidence>
<protein>
    <submittedName>
        <fullName evidence="2">Uncharacterized protein</fullName>
    </submittedName>
</protein>
<dbReference type="STRING" id="1618356.UU93_C0035G0011"/>
<sequence>MSQSMSEKDRFVAVLQKMASEQQRLEQTSVMPRWMGSINSMIGTNAFVLILAVSWFVSVGILLIQFPFFFELGRQLL</sequence>
<keyword evidence="1" id="KW-0812">Transmembrane</keyword>
<accession>A0A0G0Y1J3</accession>
<dbReference type="Proteomes" id="UP000034160">
    <property type="component" value="Unassembled WGS sequence"/>
</dbReference>
<dbReference type="AlphaFoldDB" id="A0A0G0Y1J3"/>
<name>A0A0G0Y1J3_9BACT</name>
<feature type="transmembrane region" description="Helical" evidence="1">
    <location>
        <begin position="46"/>
        <end position="70"/>
    </location>
</feature>
<reference evidence="2 3" key="1">
    <citation type="journal article" date="2015" name="Nature">
        <title>rRNA introns, odd ribosomes, and small enigmatic genomes across a large radiation of phyla.</title>
        <authorList>
            <person name="Brown C.T."/>
            <person name="Hug L.A."/>
            <person name="Thomas B.C."/>
            <person name="Sharon I."/>
            <person name="Castelle C.J."/>
            <person name="Singh A."/>
            <person name="Wilkins M.J."/>
            <person name="Williams K.H."/>
            <person name="Banfield J.F."/>
        </authorList>
    </citation>
    <scope>NUCLEOTIDE SEQUENCE [LARGE SCALE GENOMIC DNA]</scope>
</reference>